<evidence type="ECO:0000256" key="1">
    <source>
        <dbReference type="ARBA" id="ARBA00022729"/>
    </source>
</evidence>
<dbReference type="PANTHER" id="PTHR35357">
    <property type="entry name" value="OS02G0537100 PROTEIN"/>
    <property type="match status" value="1"/>
</dbReference>
<dbReference type="SUPFAM" id="SSF101148">
    <property type="entry name" value="Plant invertase/pectin methylesterase inhibitor"/>
    <property type="match status" value="1"/>
</dbReference>
<evidence type="ECO:0000256" key="3">
    <source>
        <dbReference type="ARBA" id="ARBA00038471"/>
    </source>
</evidence>
<dbReference type="KEGG" id="hvg:123439309"/>
<dbReference type="FunCoup" id="M0YRE9">
    <property type="interactions" value="539"/>
</dbReference>
<dbReference type="OrthoDB" id="773737at2759"/>
<reference evidence="5" key="2">
    <citation type="submission" date="2020-10" db="EMBL/GenBank/DDBJ databases">
        <authorList>
            <person name="Scholz U."/>
            <person name="Mascher M."/>
            <person name="Fiebig A."/>
        </authorList>
    </citation>
    <scope>NUCLEOTIDE SEQUENCE [LARGE SCALE GENOMIC DNA]</scope>
    <source>
        <strain evidence="5">cv. Morex</strain>
    </source>
</reference>
<dbReference type="SMR" id="M0YRE9"/>
<dbReference type="Gramene" id="HORVU.MOREX.r3.3HG0229050.1">
    <property type="protein sequence ID" value="HORVU.MOREX.r3.3HG0229050.1.CDS1"/>
    <property type="gene ID" value="HORVU.MOREX.r3.3HG0229050"/>
</dbReference>
<dbReference type="GeneID" id="123439309"/>
<evidence type="ECO:0000313" key="5">
    <source>
        <dbReference type="EnsemblPlants" id="HORVU.MOREX.r3.3HG0229050.1.CDS1"/>
    </source>
</evidence>
<accession>M0YRE9</accession>
<evidence type="ECO:0000256" key="2">
    <source>
        <dbReference type="ARBA" id="ARBA00023157"/>
    </source>
</evidence>
<dbReference type="PANTHER" id="PTHR35357:SF8">
    <property type="entry name" value="OS01G0111000 PROTEIN"/>
    <property type="match status" value="1"/>
</dbReference>
<evidence type="ECO:0000313" key="6">
    <source>
        <dbReference type="Proteomes" id="UP000011116"/>
    </source>
</evidence>
<dbReference type="Gene3D" id="1.20.140.40">
    <property type="entry name" value="Invertase/pectin methylesterase inhibitor family protein"/>
    <property type="match status" value="1"/>
</dbReference>
<dbReference type="PaxDb" id="4513-MLOC_72017.1"/>
<reference evidence="5" key="3">
    <citation type="submission" date="2022-01" db="UniProtKB">
        <authorList>
            <consortium name="EnsemblPlants"/>
        </authorList>
    </citation>
    <scope>IDENTIFICATION</scope>
    <source>
        <strain evidence="5">subsp. vulgare</strain>
    </source>
</reference>
<dbReference type="Proteomes" id="UP000011116">
    <property type="component" value="Chromosome 3H"/>
</dbReference>
<evidence type="ECO:0000259" key="4">
    <source>
        <dbReference type="SMART" id="SM00856"/>
    </source>
</evidence>
<dbReference type="AlphaFoldDB" id="M0YRE9"/>
<keyword evidence="6" id="KW-1185">Reference proteome</keyword>
<comment type="similarity">
    <text evidence="3">Belongs to the PMEI family.</text>
</comment>
<dbReference type="GO" id="GO:0004857">
    <property type="term" value="F:enzyme inhibitor activity"/>
    <property type="evidence" value="ECO:0000318"/>
    <property type="project" value="GO_Central"/>
</dbReference>
<name>M0YRE9_HORVV</name>
<dbReference type="GO" id="GO:0009827">
    <property type="term" value="P:plant-type cell wall modification"/>
    <property type="evidence" value="ECO:0000318"/>
    <property type="project" value="GO_Central"/>
</dbReference>
<dbReference type="RefSeq" id="XP_044971979.1">
    <property type="nucleotide sequence ID" value="XM_045116044.1"/>
</dbReference>
<dbReference type="InParanoid" id="M0YRE9"/>
<dbReference type="NCBIfam" id="TIGR01614">
    <property type="entry name" value="PME_inhib"/>
    <property type="match status" value="1"/>
</dbReference>
<dbReference type="Gramene" id="HORVU.MOREX.r2.3HG0189950.1">
    <property type="protein sequence ID" value="HORVU.MOREX.r2.3HG0189950.1.CDS.1"/>
    <property type="gene ID" value="HORVU.MOREX.r2.3HG0189950"/>
</dbReference>
<organism evidence="5 6">
    <name type="scientific">Hordeum vulgare subsp. vulgare</name>
    <name type="common">Domesticated barley</name>
    <dbReference type="NCBI Taxonomy" id="112509"/>
    <lineage>
        <taxon>Eukaryota</taxon>
        <taxon>Viridiplantae</taxon>
        <taxon>Streptophyta</taxon>
        <taxon>Embryophyta</taxon>
        <taxon>Tracheophyta</taxon>
        <taxon>Spermatophyta</taxon>
        <taxon>Magnoliopsida</taxon>
        <taxon>Liliopsida</taxon>
        <taxon>Poales</taxon>
        <taxon>Poaceae</taxon>
        <taxon>BOP clade</taxon>
        <taxon>Pooideae</taxon>
        <taxon>Triticodae</taxon>
        <taxon>Triticeae</taxon>
        <taxon>Hordeinae</taxon>
        <taxon>Hordeum</taxon>
    </lineage>
</organism>
<keyword evidence="1" id="KW-0732">Signal</keyword>
<dbReference type="eggNOG" id="ENOG502R3HK">
    <property type="taxonomic scope" value="Eukaryota"/>
</dbReference>
<feature type="domain" description="Pectinesterase inhibitor" evidence="4">
    <location>
        <begin position="37"/>
        <end position="181"/>
    </location>
</feature>
<keyword evidence="2" id="KW-1015">Disulfide bond</keyword>
<dbReference type="CDD" id="cd15795">
    <property type="entry name" value="PMEI-Pla_a_1_like"/>
    <property type="match status" value="1"/>
</dbReference>
<dbReference type="OMA" id="YEACIDK"/>
<dbReference type="GO" id="GO:0009505">
    <property type="term" value="C:plant-type cell wall"/>
    <property type="evidence" value="ECO:0000318"/>
    <property type="project" value="GO_Central"/>
</dbReference>
<sequence>MAVGTSSSMLGGALLLLLVVVLSSATDFHDGSSSSAAPLSPLDDLCISLGSQYVTPDVCVAALCVDPSCRSTRGLPELAALAIRLTAANATVAKASIESSLAHATDAETKKAMRSCLQLYAGAVEALQWATWSVAAGQYRGAREAVQAAVYVPSGCDGMAQVALPRENDDFFQMAFVGHAVLAWVQHSIDRLTN</sequence>
<proteinExistence type="inferred from homology"/>
<dbReference type="EnsemblPlants" id="HORVU.MOREX.r3.3HG0229050.1">
    <property type="protein sequence ID" value="HORVU.MOREX.r3.3HG0229050.1.CDS1"/>
    <property type="gene ID" value="HORVU.MOREX.r3.3HG0229050"/>
</dbReference>
<dbReference type="SMART" id="SM00856">
    <property type="entry name" value="PMEI"/>
    <property type="match status" value="1"/>
</dbReference>
<dbReference type="InterPro" id="IPR006501">
    <property type="entry name" value="Pectinesterase_inhib_dom"/>
</dbReference>
<dbReference type="InterPro" id="IPR035513">
    <property type="entry name" value="Invertase/methylesterase_inhib"/>
</dbReference>
<reference evidence="6" key="1">
    <citation type="journal article" date="2012" name="Nature">
        <title>A physical, genetic and functional sequence assembly of the barley genome.</title>
        <authorList>
            <consortium name="The International Barley Genome Sequencing Consortium"/>
            <person name="Mayer K.F."/>
            <person name="Waugh R."/>
            <person name="Brown J.W."/>
            <person name="Schulman A."/>
            <person name="Langridge P."/>
            <person name="Platzer M."/>
            <person name="Fincher G.B."/>
            <person name="Muehlbauer G.J."/>
            <person name="Sato K."/>
            <person name="Close T.J."/>
            <person name="Wise R.P."/>
            <person name="Stein N."/>
        </authorList>
    </citation>
    <scope>NUCLEOTIDE SEQUENCE [LARGE SCALE GENOMIC DNA]</scope>
    <source>
        <strain evidence="6">cv. Morex</strain>
    </source>
</reference>
<dbReference type="Pfam" id="PF04043">
    <property type="entry name" value="PMEI"/>
    <property type="match status" value="1"/>
</dbReference>
<protein>
    <recommendedName>
        <fullName evidence="4">Pectinesterase inhibitor domain-containing protein</fullName>
    </recommendedName>
</protein>
<dbReference type="InterPro" id="IPR034088">
    <property type="entry name" value="Pla_a_1-like"/>
</dbReference>
<gene>
    <name evidence="5" type="primary">LOC123439309</name>
</gene>